<dbReference type="AlphaFoldDB" id="A0A843V647"/>
<dbReference type="OrthoDB" id="618331at2759"/>
<keyword evidence="3" id="KW-1185">Reference proteome</keyword>
<dbReference type="EMBL" id="NMUH01001596">
    <property type="protein sequence ID" value="MQL93772.1"/>
    <property type="molecule type" value="Genomic_DNA"/>
</dbReference>
<sequence>MITVLHVDLEILVLDLFEAWMAKSPGSERSRPTLSRVGPWRPDSGGEHRPTHRTGLQSPLPRLRPTRPDSGRLWPDSGSGSAGADPDTRPDSAIHALKADLVSTNQGKENKDEKVNEITQVKSAMKLEKPMMLSNKRTNNKERTCIKNLMLIFNKD</sequence>
<accession>A0A843V647</accession>
<comment type="caution">
    <text evidence="2">The sequence shown here is derived from an EMBL/GenBank/DDBJ whole genome shotgun (WGS) entry which is preliminary data.</text>
</comment>
<evidence type="ECO:0000313" key="3">
    <source>
        <dbReference type="Proteomes" id="UP000652761"/>
    </source>
</evidence>
<feature type="region of interest" description="Disordered" evidence="1">
    <location>
        <begin position="24"/>
        <end position="96"/>
    </location>
</feature>
<proteinExistence type="predicted"/>
<evidence type="ECO:0000256" key="1">
    <source>
        <dbReference type="SAM" id="MobiDB-lite"/>
    </source>
</evidence>
<gene>
    <name evidence="2" type="ORF">Taro_026415</name>
</gene>
<evidence type="ECO:0000313" key="2">
    <source>
        <dbReference type="EMBL" id="MQL93772.1"/>
    </source>
</evidence>
<reference evidence="2" key="1">
    <citation type="submission" date="2017-07" db="EMBL/GenBank/DDBJ databases">
        <title>Taro Niue Genome Assembly and Annotation.</title>
        <authorList>
            <person name="Atibalentja N."/>
            <person name="Keating K."/>
            <person name="Fields C.J."/>
        </authorList>
    </citation>
    <scope>NUCLEOTIDE SEQUENCE</scope>
    <source>
        <strain evidence="2">Niue_2</strain>
        <tissue evidence="2">Leaf</tissue>
    </source>
</reference>
<dbReference type="Proteomes" id="UP000652761">
    <property type="component" value="Unassembled WGS sequence"/>
</dbReference>
<name>A0A843V647_COLES</name>
<protein>
    <submittedName>
        <fullName evidence="2">Uncharacterized protein</fullName>
    </submittedName>
</protein>
<organism evidence="2 3">
    <name type="scientific">Colocasia esculenta</name>
    <name type="common">Wild taro</name>
    <name type="synonym">Arum esculentum</name>
    <dbReference type="NCBI Taxonomy" id="4460"/>
    <lineage>
        <taxon>Eukaryota</taxon>
        <taxon>Viridiplantae</taxon>
        <taxon>Streptophyta</taxon>
        <taxon>Embryophyta</taxon>
        <taxon>Tracheophyta</taxon>
        <taxon>Spermatophyta</taxon>
        <taxon>Magnoliopsida</taxon>
        <taxon>Liliopsida</taxon>
        <taxon>Araceae</taxon>
        <taxon>Aroideae</taxon>
        <taxon>Colocasieae</taxon>
        <taxon>Colocasia</taxon>
    </lineage>
</organism>